<evidence type="ECO:0000313" key="2">
    <source>
        <dbReference type="EMBL" id="GMT31341.1"/>
    </source>
</evidence>
<keyword evidence="1" id="KW-1133">Transmembrane helix</keyword>
<protein>
    <submittedName>
        <fullName evidence="2">Uncharacterized protein</fullName>
    </submittedName>
</protein>
<sequence>GNIRSCCAPPLPGRGVVGSECLPLTVSVLLFFVIGVCAGVEVERLNARRGTDRETCAGVRPLSGCRLERITGDDAP</sequence>
<keyword evidence="1" id="KW-0472">Membrane</keyword>
<comment type="caution">
    <text evidence="2">The sequence shown here is derived from an EMBL/GenBank/DDBJ whole genome shotgun (WGS) entry which is preliminary data.</text>
</comment>
<reference evidence="2" key="1">
    <citation type="submission" date="2023-10" db="EMBL/GenBank/DDBJ databases">
        <title>Genome assembly of Pristionchus species.</title>
        <authorList>
            <person name="Yoshida K."/>
            <person name="Sommer R.J."/>
        </authorList>
    </citation>
    <scope>NUCLEOTIDE SEQUENCE</scope>
    <source>
        <strain evidence="2">RS5133</strain>
    </source>
</reference>
<feature type="non-terminal residue" evidence="2">
    <location>
        <position position="76"/>
    </location>
</feature>
<organism evidence="2 3">
    <name type="scientific">Pristionchus fissidentatus</name>
    <dbReference type="NCBI Taxonomy" id="1538716"/>
    <lineage>
        <taxon>Eukaryota</taxon>
        <taxon>Metazoa</taxon>
        <taxon>Ecdysozoa</taxon>
        <taxon>Nematoda</taxon>
        <taxon>Chromadorea</taxon>
        <taxon>Rhabditida</taxon>
        <taxon>Rhabditina</taxon>
        <taxon>Diplogasteromorpha</taxon>
        <taxon>Diplogasteroidea</taxon>
        <taxon>Neodiplogasteridae</taxon>
        <taxon>Pristionchus</taxon>
    </lineage>
</organism>
<proteinExistence type="predicted"/>
<dbReference type="EMBL" id="BTSY01000006">
    <property type="protein sequence ID" value="GMT31341.1"/>
    <property type="molecule type" value="Genomic_DNA"/>
</dbReference>
<dbReference type="AlphaFoldDB" id="A0AAV5WK95"/>
<feature type="transmembrane region" description="Helical" evidence="1">
    <location>
        <begin position="22"/>
        <end position="40"/>
    </location>
</feature>
<evidence type="ECO:0000256" key="1">
    <source>
        <dbReference type="SAM" id="Phobius"/>
    </source>
</evidence>
<evidence type="ECO:0000313" key="3">
    <source>
        <dbReference type="Proteomes" id="UP001432322"/>
    </source>
</evidence>
<keyword evidence="1" id="KW-0812">Transmembrane</keyword>
<accession>A0AAV5WK95</accession>
<dbReference type="Proteomes" id="UP001432322">
    <property type="component" value="Unassembled WGS sequence"/>
</dbReference>
<gene>
    <name evidence="2" type="ORF">PFISCL1PPCAC_22639</name>
</gene>
<keyword evidence="3" id="KW-1185">Reference proteome</keyword>
<name>A0AAV5WK95_9BILA</name>
<feature type="non-terminal residue" evidence="2">
    <location>
        <position position="1"/>
    </location>
</feature>